<reference evidence="4" key="1">
    <citation type="submission" date="2016-11" db="UniProtKB">
        <authorList>
            <consortium name="WormBaseParasite"/>
        </authorList>
    </citation>
    <scope>IDENTIFICATION</scope>
</reference>
<dbReference type="PANTHER" id="PTHR22803">
    <property type="entry name" value="MANNOSE, PHOSPHOLIPASE, LECTIN RECEPTOR RELATED"/>
    <property type="match status" value="1"/>
</dbReference>
<keyword evidence="1" id="KW-0472">Membrane</keyword>
<dbReference type="AlphaFoldDB" id="A0A1I7YEF9"/>
<feature type="transmembrane region" description="Helical" evidence="1">
    <location>
        <begin position="96"/>
        <end position="115"/>
    </location>
</feature>
<dbReference type="WBParaSite" id="L893_g15307.t1">
    <property type="protein sequence ID" value="L893_g15307.t1"/>
    <property type="gene ID" value="L893_g15307"/>
</dbReference>
<dbReference type="InterPro" id="IPR001304">
    <property type="entry name" value="C-type_lectin-like"/>
</dbReference>
<name>A0A1I7YEF9_9BILA</name>
<evidence type="ECO:0000313" key="3">
    <source>
        <dbReference type="Proteomes" id="UP000095287"/>
    </source>
</evidence>
<protein>
    <submittedName>
        <fullName evidence="4">C-type lectin domain-containing protein</fullName>
    </submittedName>
</protein>
<evidence type="ECO:0000259" key="2">
    <source>
        <dbReference type="PROSITE" id="PS50041"/>
    </source>
</evidence>
<dbReference type="InterPro" id="IPR050111">
    <property type="entry name" value="C-type_lectin/snaclec_domain"/>
</dbReference>
<dbReference type="PROSITE" id="PS50041">
    <property type="entry name" value="C_TYPE_LECTIN_2"/>
    <property type="match status" value="1"/>
</dbReference>
<dbReference type="InterPro" id="IPR016186">
    <property type="entry name" value="C-type_lectin-like/link_sf"/>
</dbReference>
<dbReference type="CDD" id="cd00037">
    <property type="entry name" value="CLECT"/>
    <property type="match status" value="1"/>
</dbReference>
<dbReference type="SMART" id="SM00034">
    <property type="entry name" value="CLECT"/>
    <property type="match status" value="1"/>
</dbReference>
<dbReference type="InterPro" id="IPR016187">
    <property type="entry name" value="CTDL_fold"/>
</dbReference>
<evidence type="ECO:0000256" key="1">
    <source>
        <dbReference type="SAM" id="Phobius"/>
    </source>
</evidence>
<feature type="domain" description="C-type lectin" evidence="2">
    <location>
        <begin position="150"/>
        <end position="288"/>
    </location>
</feature>
<dbReference type="Gene3D" id="3.10.100.10">
    <property type="entry name" value="Mannose-Binding Protein A, subunit A"/>
    <property type="match status" value="1"/>
</dbReference>
<keyword evidence="1" id="KW-1133">Transmembrane helix</keyword>
<sequence length="333" mass="38661">MPHLINTGDVSLYCGCIDQKIKELNRKLNRNAGVSHGMEVKRCKCLSSEVAPNEEDGCKADKTNVRARCRCKRKRFLAAGTPRWKKEYEDKKIRDLLHTVIYTVLFLALTVFIGYTEFTRTAPEKRRDSATDGSFPCDKDWHFVRELFICVHISDEKVTWDEALFKCHGHLASISSEKENELLYKYIEQNHGIMEPLWIGGQSKDDSAQRYFLGHVSEIEYRWADFTHWKFSKVDKEKADRIPGRVCLTINPEHEMVWNYEEQQHVSVLKEPNWTPKDCRKKYGYICKGLSYITKSTFADTPNGNPELLDIFNPALGRPGLKEQEDIKFADLK</sequence>
<proteinExistence type="predicted"/>
<organism evidence="3 4">
    <name type="scientific">Steinernema glaseri</name>
    <dbReference type="NCBI Taxonomy" id="37863"/>
    <lineage>
        <taxon>Eukaryota</taxon>
        <taxon>Metazoa</taxon>
        <taxon>Ecdysozoa</taxon>
        <taxon>Nematoda</taxon>
        <taxon>Chromadorea</taxon>
        <taxon>Rhabditida</taxon>
        <taxon>Tylenchina</taxon>
        <taxon>Panagrolaimomorpha</taxon>
        <taxon>Strongyloidoidea</taxon>
        <taxon>Steinernematidae</taxon>
        <taxon>Steinernema</taxon>
    </lineage>
</organism>
<dbReference type="SUPFAM" id="SSF56436">
    <property type="entry name" value="C-type lectin-like"/>
    <property type="match status" value="1"/>
</dbReference>
<accession>A0A1I7YEF9</accession>
<keyword evidence="3" id="KW-1185">Reference proteome</keyword>
<keyword evidence="1" id="KW-0812">Transmembrane</keyword>
<evidence type="ECO:0000313" key="4">
    <source>
        <dbReference type="WBParaSite" id="L893_g15307.t1"/>
    </source>
</evidence>
<dbReference type="Proteomes" id="UP000095287">
    <property type="component" value="Unplaced"/>
</dbReference>